<keyword evidence="7 9" id="KW-0472">Membrane</keyword>
<name>A0A2S6CZF0_9CYAN</name>
<feature type="transmembrane region" description="Helical" evidence="9">
    <location>
        <begin position="47"/>
        <end position="67"/>
    </location>
</feature>
<dbReference type="PANTHER" id="PTHR33281:SF19">
    <property type="entry name" value="VOLTAGE-DEPENDENT ANION CHANNEL-FORMING PROTEIN YNEE"/>
    <property type="match status" value="1"/>
</dbReference>
<evidence type="ECO:0000313" key="10">
    <source>
        <dbReference type="EMBL" id="PPJ65135.1"/>
    </source>
</evidence>
<evidence type="ECO:0000256" key="5">
    <source>
        <dbReference type="ARBA" id="ARBA00022989"/>
    </source>
</evidence>
<dbReference type="GO" id="GO:0005886">
    <property type="term" value="C:plasma membrane"/>
    <property type="evidence" value="ECO:0007669"/>
    <property type="project" value="UniProtKB-SubCell"/>
</dbReference>
<feature type="transmembrane region" description="Helical" evidence="9">
    <location>
        <begin position="210"/>
        <end position="229"/>
    </location>
</feature>
<keyword evidence="6" id="KW-0406">Ion transport</keyword>
<evidence type="ECO:0008006" key="12">
    <source>
        <dbReference type="Google" id="ProtNLM"/>
    </source>
</evidence>
<keyword evidence="4 9" id="KW-0812">Transmembrane</keyword>
<dbReference type="EMBL" id="PGEM01000006">
    <property type="protein sequence ID" value="PPJ65135.1"/>
    <property type="molecule type" value="Genomic_DNA"/>
</dbReference>
<sequence length="297" mass="33804">MAEEKPQWFQIALQIKGSVIGAIYKQVLLCGAFGILISILYHFHIPVSQPILGSVIPSIVLGLLLVLRTNTAYERFWEGRKCWGIMVNTIRNLARQIWVSIEEKEPEDKDNKITALNLLVAFGVATKLHLRSEPINTELEALIPDLDYNQFKIMNNPPLEVAFWIGDYLQHQYNRSCLNSYQLVSMQRLLNILVDNLGSCERILRTPMPLAYAIHLKQLLLLYCLLLPFQIVEELGWWTGLISALVSFTLLGIEAIGLEIENPFGYDENDLPLDTICTTMKRNIDDLTSLSPTVHKL</sequence>
<evidence type="ECO:0000256" key="6">
    <source>
        <dbReference type="ARBA" id="ARBA00023065"/>
    </source>
</evidence>
<comment type="caution">
    <text evidence="10">The sequence shown here is derived from an EMBL/GenBank/DDBJ whole genome shotgun (WGS) entry which is preliminary data.</text>
</comment>
<dbReference type="GO" id="GO:0005254">
    <property type="term" value="F:chloride channel activity"/>
    <property type="evidence" value="ECO:0007669"/>
    <property type="project" value="InterPro"/>
</dbReference>
<reference evidence="10 11" key="1">
    <citation type="submission" date="2018-02" db="EMBL/GenBank/DDBJ databases">
        <title>Discovery of a pederin family compound in a non-symbiotic bloom-forming cyanobacterium.</title>
        <authorList>
            <person name="Kust A."/>
            <person name="Mares J."/>
            <person name="Jokela J."/>
            <person name="Urajova P."/>
            <person name="Hajek J."/>
            <person name="Saurav K."/>
            <person name="Voracova K."/>
            <person name="Fewer D.P."/>
            <person name="Haapaniemi E."/>
            <person name="Permi P."/>
            <person name="Rehakova K."/>
            <person name="Sivonen K."/>
            <person name="Hrouzek P."/>
        </authorList>
    </citation>
    <scope>NUCLEOTIDE SEQUENCE [LARGE SCALE GENOMIC DNA]</scope>
    <source>
        <strain evidence="10 11">CHARLIE-1</strain>
    </source>
</reference>
<proteinExistence type="inferred from homology"/>
<evidence type="ECO:0000256" key="7">
    <source>
        <dbReference type="ARBA" id="ARBA00023136"/>
    </source>
</evidence>
<comment type="similarity">
    <text evidence="8">Belongs to the anion channel-forming bestrophin (TC 1.A.46) family.</text>
</comment>
<evidence type="ECO:0000256" key="3">
    <source>
        <dbReference type="ARBA" id="ARBA00022475"/>
    </source>
</evidence>
<evidence type="ECO:0000256" key="8">
    <source>
        <dbReference type="ARBA" id="ARBA00034708"/>
    </source>
</evidence>
<dbReference type="Proteomes" id="UP000239589">
    <property type="component" value="Unassembled WGS sequence"/>
</dbReference>
<keyword evidence="11" id="KW-1185">Reference proteome</keyword>
<dbReference type="InterPro" id="IPR044669">
    <property type="entry name" value="YneE/VCCN1/2-like"/>
</dbReference>
<keyword evidence="3" id="KW-1003">Cell membrane</keyword>
<evidence type="ECO:0000256" key="2">
    <source>
        <dbReference type="ARBA" id="ARBA00022448"/>
    </source>
</evidence>
<dbReference type="OrthoDB" id="445589at2"/>
<dbReference type="RefSeq" id="WP_104386132.1">
    <property type="nucleotide sequence ID" value="NZ_PGEM01000006.1"/>
</dbReference>
<keyword evidence="5 9" id="KW-1133">Transmembrane helix</keyword>
<comment type="subcellular location">
    <subcellularLocation>
        <location evidence="1">Cell membrane</location>
        <topology evidence="1">Multi-pass membrane protein</topology>
    </subcellularLocation>
</comment>
<accession>A0A2S6CZF0</accession>
<feature type="transmembrane region" description="Helical" evidence="9">
    <location>
        <begin position="235"/>
        <end position="253"/>
    </location>
</feature>
<organism evidence="10 11">
    <name type="scientific">Cuspidothrix issatschenkoi CHARLIE-1</name>
    <dbReference type="NCBI Taxonomy" id="2052836"/>
    <lineage>
        <taxon>Bacteria</taxon>
        <taxon>Bacillati</taxon>
        <taxon>Cyanobacteriota</taxon>
        <taxon>Cyanophyceae</taxon>
        <taxon>Nostocales</taxon>
        <taxon>Aphanizomenonaceae</taxon>
        <taxon>Cuspidothrix</taxon>
    </lineage>
</organism>
<protein>
    <recommendedName>
        <fullName evidence="12">Bestrophin</fullName>
    </recommendedName>
</protein>
<dbReference type="AlphaFoldDB" id="A0A2S6CZF0"/>
<gene>
    <name evidence="10" type="ORF">CUN59_01000</name>
</gene>
<evidence type="ECO:0000256" key="4">
    <source>
        <dbReference type="ARBA" id="ARBA00022692"/>
    </source>
</evidence>
<dbReference type="Pfam" id="PF25539">
    <property type="entry name" value="Bestrophin_2"/>
    <property type="match status" value="1"/>
</dbReference>
<evidence type="ECO:0000256" key="9">
    <source>
        <dbReference type="SAM" id="Phobius"/>
    </source>
</evidence>
<keyword evidence="2" id="KW-0813">Transport</keyword>
<evidence type="ECO:0000313" key="11">
    <source>
        <dbReference type="Proteomes" id="UP000239589"/>
    </source>
</evidence>
<evidence type="ECO:0000256" key="1">
    <source>
        <dbReference type="ARBA" id="ARBA00004651"/>
    </source>
</evidence>
<dbReference type="PANTHER" id="PTHR33281">
    <property type="entry name" value="UPF0187 PROTEIN YNEE"/>
    <property type="match status" value="1"/>
</dbReference>
<feature type="transmembrane region" description="Helical" evidence="9">
    <location>
        <begin position="21"/>
        <end position="41"/>
    </location>
</feature>